<dbReference type="STRING" id="1302690.BUE76_17765"/>
<dbReference type="Pfam" id="PF00107">
    <property type="entry name" value="ADH_zinc_N"/>
    <property type="match status" value="1"/>
</dbReference>
<feature type="domain" description="Enoyl reductase (ER)" evidence="1">
    <location>
        <begin position="10"/>
        <end position="302"/>
    </location>
</feature>
<dbReference type="OrthoDB" id="634508at2"/>
<dbReference type="AlphaFoldDB" id="A0A1M5BUP6"/>
<dbReference type="Proteomes" id="UP000184368">
    <property type="component" value="Unassembled WGS sequence"/>
</dbReference>
<dbReference type="PANTHER" id="PTHR11695">
    <property type="entry name" value="ALCOHOL DEHYDROGENASE RELATED"/>
    <property type="match status" value="1"/>
</dbReference>
<dbReference type="InterPro" id="IPR013149">
    <property type="entry name" value="ADH-like_C"/>
</dbReference>
<reference evidence="2 3" key="1">
    <citation type="submission" date="2016-11" db="EMBL/GenBank/DDBJ databases">
        <authorList>
            <person name="Jaros S."/>
            <person name="Januszkiewicz K."/>
            <person name="Wedrychowicz H."/>
        </authorList>
    </citation>
    <scope>NUCLEOTIDE SEQUENCE [LARGE SCALE GENOMIC DNA]</scope>
    <source>
        <strain evidence="2 3">DSM 26897</strain>
    </source>
</reference>
<dbReference type="GO" id="GO:0016491">
    <property type="term" value="F:oxidoreductase activity"/>
    <property type="evidence" value="ECO:0007669"/>
    <property type="project" value="InterPro"/>
</dbReference>
<evidence type="ECO:0000259" key="1">
    <source>
        <dbReference type="SMART" id="SM00829"/>
    </source>
</evidence>
<dbReference type="EMBL" id="FQUO01000008">
    <property type="protein sequence ID" value="SHF46140.1"/>
    <property type="molecule type" value="Genomic_DNA"/>
</dbReference>
<dbReference type="SMART" id="SM00829">
    <property type="entry name" value="PKS_ER"/>
    <property type="match status" value="1"/>
</dbReference>
<dbReference type="Pfam" id="PF08240">
    <property type="entry name" value="ADH_N"/>
    <property type="match status" value="1"/>
</dbReference>
<accession>A0A1M5BUP6</accession>
<dbReference type="Gene3D" id="3.40.50.720">
    <property type="entry name" value="NAD(P)-binding Rossmann-like Domain"/>
    <property type="match status" value="1"/>
</dbReference>
<dbReference type="InterPro" id="IPR036291">
    <property type="entry name" value="NAD(P)-bd_dom_sf"/>
</dbReference>
<dbReference type="CDD" id="cd08267">
    <property type="entry name" value="MDR1"/>
    <property type="match status" value="1"/>
</dbReference>
<dbReference type="SUPFAM" id="SSF51735">
    <property type="entry name" value="NAD(P)-binding Rossmann-fold domains"/>
    <property type="match status" value="1"/>
</dbReference>
<name>A0A1M5BUP6_9BACT</name>
<evidence type="ECO:0000313" key="3">
    <source>
        <dbReference type="Proteomes" id="UP000184368"/>
    </source>
</evidence>
<dbReference type="InterPro" id="IPR050700">
    <property type="entry name" value="YIM1/Zinc_Alcohol_DH_Fams"/>
</dbReference>
<evidence type="ECO:0000313" key="2">
    <source>
        <dbReference type="EMBL" id="SHF46140.1"/>
    </source>
</evidence>
<protein>
    <submittedName>
        <fullName evidence="2">NADPH:quinone reductase</fullName>
    </submittedName>
</protein>
<proteinExistence type="predicted"/>
<dbReference type="PANTHER" id="PTHR11695:SF648">
    <property type="entry name" value="ZINC-BINDING OXIDOREDUCTASE"/>
    <property type="match status" value="1"/>
</dbReference>
<keyword evidence="3" id="KW-1185">Reference proteome</keyword>
<dbReference type="InterPro" id="IPR020843">
    <property type="entry name" value="ER"/>
</dbReference>
<dbReference type="Gene3D" id="3.90.180.10">
    <property type="entry name" value="Medium-chain alcohol dehydrogenases, catalytic domain"/>
    <property type="match status" value="1"/>
</dbReference>
<dbReference type="RefSeq" id="WP_073043336.1">
    <property type="nucleotide sequence ID" value="NZ_FQUO01000008.1"/>
</dbReference>
<gene>
    <name evidence="2" type="ORF">SAMN05444008_108101</name>
</gene>
<sequence>MKAIICPAYGAPEVLRITEIDKPQPKDNEVLVKIMATAVNSGDVRVRGLAVGGFLRIVMRFVLGFTRPRKPVLGNVLSGVVEAVGKNVQAFQIGDAVFASTGFKFGAYADYITLPENSSIAHKPANASFEEAAAILFGGTTALYFLQKAGIASRPRQQVLVYGATGSVGTAALQIVKHYKAIVTAVCSEQGVALAKALGSDEIIVYSQQDFTQSGKTFDIVFDAVGKTTKSACKKILEKGGKYVTVGGLDVAKETREQLLQLKELFEKGAFKACIEQTYPFTEMVAAHRHVDTGKKKGNVVVQVN</sequence>
<dbReference type="InterPro" id="IPR011032">
    <property type="entry name" value="GroES-like_sf"/>
</dbReference>
<organism evidence="2 3">
    <name type="scientific">Cnuella takakiae</name>
    <dbReference type="NCBI Taxonomy" id="1302690"/>
    <lineage>
        <taxon>Bacteria</taxon>
        <taxon>Pseudomonadati</taxon>
        <taxon>Bacteroidota</taxon>
        <taxon>Chitinophagia</taxon>
        <taxon>Chitinophagales</taxon>
        <taxon>Chitinophagaceae</taxon>
        <taxon>Cnuella</taxon>
    </lineage>
</organism>
<dbReference type="SUPFAM" id="SSF50129">
    <property type="entry name" value="GroES-like"/>
    <property type="match status" value="1"/>
</dbReference>
<dbReference type="InterPro" id="IPR013154">
    <property type="entry name" value="ADH-like_N"/>
</dbReference>